<name>A0A518C0Q8_9BACT</name>
<accession>A0A518C0Q8</accession>
<dbReference type="KEGG" id="mcad:Pan265_26870"/>
<gene>
    <name evidence="1" type="ORF">Pan265_26870</name>
</gene>
<dbReference type="RefSeq" id="WP_145446970.1">
    <property type="nucleotide sequence ID" value="NZ_CP036280.1"/>
</dbReference>
<dbReference type="EMBL" id="CP036280">
    <property type="protein sequence ID" value="QDU72813.1"/>
    <property type="molecule type" value="Genomic_DNA"/>
</dbReference>
<protein>
    <submittedName>
        <fullName evidence="1">Uncharacterized protein</fullName>
    </submittedName>
</protein>
<reference evidence="1 2" key="1">
    <citation type="submission" date="2019-02" db="EMBL/GenBank/DDBJ databases">
        <title>Deep-cultivation of Planctomycetes and their phenomic and genomic characterization uncovers novel biology.</title>
        <authorList>
            <person name="Wiegand S."/>
            <person name="Jogler M."/>
            <person name="Boedeker C."/>
            <person name="Pinto D."/>
            <person name="Vollmers J."/>
            <person name="Rivas-Marin E."/>
            <person name="Kohn T."/>
            <person name="Peeters S.H."/>
            <person name="Heuer A."/>
            <person name="Rast P."/>
            <person name="Oberbeckmann S."/>
            <person name="Bunk B."/>
            <person name="Jeske O."/>
            <person name="Meyerdierks A."/>
            <person name="Storesund J.E."/>
            <person name="Kallscheuer N."/>
            <person name="Luecker S."/>
            <person name="Lage O.M."/>
            <person name="Pohl T."/>
            <person name="Merkel B.J."/>
            <person name="Hornburger P."/>
            <person name="Mueller R.-W."/>
            <person name="Bruemmer F."/>
            <person name="Labrenz M."/>
            <person name="Spormann A.M."/>
            <person name="Op den Camp H."/>
            <person name="Overmann J."/>
            <person name="Amann R."/>
            <person name="Jetten M.S.M."/>
            <person name="Mascher T."/>
            <person name="Medema M.H."/>
            <person name="Devos D.P."/>
            <person name="Kaster A.-K."/>
            <person name="Ovreas L."/>
            <person name="Rohde M."/>
            <person name="Galperin M.Y."/>
            <person name="Jogler C."/>
        </authorList>
    </citation>
    <scope>NUCLEOTIDE SEQUENCE [LARGE SCALE GENOMIC DNA]</scope>
    <source>
        <strain evidence="1 2">Pan265</strain>
    </source>
</reference>
<evidence type="ECO:0000313" key="2">
    <source>
        <dbReference type="Proteomes" id="UP000320386"/>
    </source>
</evidence>
<organism evidence="1 2">
    <name type="scientific">Mucisphaera calidilacus</name>
    <dbReference type="NCBI Taxonomy" id="2527982"/>
    <lineage>
        <taxon>Bacteria</taxon>
        <taxon>Pseudomonadati</taxon>
        <taxon>Planctomycetota</taxon>
        <taxon>Phycisphaerae</taxon>
        <taxon>Phycisphaerales</taxon>
        <taxon>Phycisphaeraceae</taxon>
        <taxon>Mucisphaera</taxon>
    </lineage>
</organism>
<dbReference type="AlphaFoldDB" id="A0A518C0Q8"/>
<proteinExistence type="predicted"/>
<sequence length="550" mass="60486">MRMAEGSLGRVVRDRGLLVVVDGRVVESARVTSMSSCLPLGGCEAEVEVEVERGAGSVREVVIGEPYRLGDARVGLRRLVVGGLVEDVGRGDRSGLRRCWRVRDRWMRLLDQELASLPGWWLLSDAGSLGVGADANRSATSVDVDGRSVYRPGGGLRWTAGKALGLLLAVAGVRVVWLVDRGRLDRVLERDVVLSGRLRGVLSLLAEDHGLVLRWDERHGVVEVGVRGHRGRRVSYPLGGDERRRPRWSVVSGGVSGRSVRGVCRSSGWRVESTFELRRGWDPGLEGLADDQYDPETSDDFTSVSSVFRRWVLNEDGAYSGAPYGLPAYDLSALFDDERVGACSLRFRAPLTRDTDGDPLPVLVEVSEDGGLRWRVVADRLLLRDRAGVDLTGLLAGSDYLAAARAGTVRCRVTARLDSPRAVEAVRWWGNAFTGVHEDVVFDAGRRFVFARVDRTSRFWSRVRSGARVAAERDDRERMRRWLLERLEGGASASRVRLEASGRETWLRPGDRLCVGALGGRTVLCERVGWSAGAGRAVRSVIEGRLEGVR</sequence>
<evidence type="ECO:0000313" key="1">
    <source>
        <dbReference type="EMBL" id="QDU72813.1"/>
    </source>
</evidence>
<keyword evidence="2" id="KW-1185">Reference proteome</keyword>
<dbReference type="OrthoDB" id="10010048at2"/>
<dbReference type="Proteomes" id="UP000320386">
    <property type="component" value="Chromosome"/>
</dbReference>